<evidence type="ECO:0000313" key="4">
    <source>
        <dbReference type="EMBL" id="KRN81051.1"/>
    </source>
</evidence>
<dbReference type="RefSeq" id="WP_010499385.1">
    <property type="nucleotide sequence ID" value="NZ_JQBK01000088.1"/>
</dbReference>
<gene>
    <name evidence="4" type="ORF">IV43_GL002155</name>
</gene>
<feature type="binding site" evidence="3">
    <location>
        <position position="93"/>
    </location>
    <ligand>
        <name>a divalent metal cation</name>
        <dbReference type="ChEBI" id="CHEBI:60240"/>
        <label>1</label>
    </ligand>
</feature>
<dbReference type="InterPro" id="IPR032466">
    <property type="entry name" value="Metal_Hydrolase"/>
</dbReference>
<dbReference type="GO" id="GO:0046872">
    <property type="term" value="F:metal ion binding"/>
    <property type="evidence" value="ECO:0007669"/>
    <property type="project" value="UniProtKB-KW"/>
</dbReference>
<comment type="caution">
    <text evidence="4">The sequence shown here is derived from an EMBL/GenBank/DDBJ whole genome shotgun (WGS) entry which is preliminary data.</text>
</comment>
<dbReference type="GO" id="GO:0004536">
    <property type="term" value="F:DNA nuclease activity"/>
    <property type="evidence" value="ECO:0007669"/>
    <property type="project" value="InterPro"/>
</dbReference>
<keyword evidence="1 3" id="KW-0479">Metal-binding</keyword>
<sequence length="255" mass="28983">MQIFDSHTHINSAEFENDREDVIERAKALGVEAMLVIGYDEPSTIELGKLLENYQHIYGAVGCHPEDSKKYCLTLEKKMTDFLKKDKVVAVGEIGLDYHCGVDHDLQKEVFKKQIALAQTLEMPISVHNRNAFTDCYEILKEADVGHYGGIMHSFNGDWQWAQKFLDLGMELSYSGVVTFNNAKEVQEAAIKTPLDHILVETDAPYLTPVPYRGQQNEPAMTRYTLEFIAEARRVPAFELAEAAYQNTKRVLHLK</sequence>
<feature type="binding site" evidence="3">
    <location>
        <position position="9"/>
    </location>
    <ligand>
        <name>a divalent metal cation</name>
        <dbReference type="ChEBI" id="CHEBI:60240"/>
        <label>1</label>
    </ligand>
</feature>
<dbReference type="CDD" id="cd01310">
    <property type="entry name" value="TatD_DNAse"/>
    <property type="match status" value="1"/>
</dbReference>
<dbReference type="PATRIC" id="fig|89059.3.peg.2275"/>
<dbReference type="Pfam" id="PF01026">
    <property type="entry name" value="TatD_DNase"/>
    <property type="match status" value="1"/>
</dbReference>
<keyword evidence="2" id="KW-0378">Hydrolase</keyword>
<name>A0A0R2JVT0_9LACO</name>
<dbReference type="GO" id="GO:0016788">
    <property type="term" value="F:hydrolase activity, acting on ester bonds"/>
    <property type="evidence" value="ECO:0007669"/>
    <property type="project" value="InterPro"/>
</dbReference>
<evidence type="ECO:0000313" key="5">
    <source>
        <dbReference type="Proteomes" id="UP000051491"/>
    </source>
</evidence>
<dbReference type="Proteomes" id="UP000051491">
    <property type="component" value="Unassembled WGS sequence"/>
</dbReference>
<dbReference type="InterPro" id="IPR001130">
    <property type="entry name" value="TatD-like"/>
</dbReference>
<dbReference type="Gene3D" id="3.20.20.140">
    <property type="entry name" value="Metal-dependent hydrolases"/>
    <property type="match status" value="1"/>
</dbReference>
<dbReference type="OrthoDB" id="9810005at2"/>
<dbReference type="AlphaFoldDB" id="A0A0R2JVT0"/>
<dbReference type="InterPro" id="IPR018228">
    <property type="entry name" value="DNase_TatD-rel_CS"/>
</dbReference>
<organism evidence="4 5">
    <name type="scientific">Ligilactobacillus acidipiscis</name>
    <dbReference type="NCBI Taxonomy" id="89059"/>
    <lineage>
        <taxon>Bacteria</taxon>
        <taxon>Bacillati</taxon>
        <taxon>Bacillota</taxon>
        <taxon>Bacilli</taxon>
        <taxon>Lactobacillales</taxon>
        <taxon>Lactobacillaceae</taxon>
        <taxon>Ligilactobacillus</taxon>
    </lineage>
</organism>
<dbReference type="PROSITE" id="PS01137">
    <property type="entry name" value="TATD_1"/>
    <property type="match status" value="1"/>
</dbReference>
<feature type="binding site" evidence="3">
    <location>
        <position position="128"/>
    </location>
    <ligand>
        <name>a divalent metal cation</name>
        <dbReference type="ChEBI" id="CHEBI:60240"/>
        <label>2</label>
    </ligand>
</feature>
<feature type="binding site" evidence="3">
    <location>
        <position position="203"/>
    </location>
    <ligand>
        <name>a divalent metal cation</name>
        <dbReference type="ChEBI" id="CHEBI:60240"/>
        <label>1</label>
    </ligand>
</feature>
<dbReference type="SUPFAM" id="SSF51556">
    <property type="entry name" value="Metallo-dependent hydrolases"/>
    <property type="match status" value="1"/>
</dbReference>
<protein>
    <submittedName>
        <fullName evidence="4">TatD family deoxyribonuclease</fullName>
    </submittedName>
</protein>
<dbReference type="EMBL" id="JQBK01000088">
    <property type="protein sequence ID" value="KRN81051.1"/>
    <property type="molecule type" value="Genomic_DNA"/>
</dbReference>
<dbReference type="PANTHER" id="PTHR46124">
    <property type="entry name" value="D-AMINOACYL-TRNA DEACYLASE"/>
    <property type="match status" value="1"/>
</dbReference>
<evidence type="ECO:0000256" key="1">
    <source>
        <dbReference type="ARBA" id="ARBA00022723"/>
    </source>
</evidence>
<proteinExistence type="predicted"/>
<dbReference type="PANTHER" id="PTHR46124:SF2">
    <property type="entry name" value="D-AMINOACYL-TRNA DEACYLASE"/>
    <property type="match status" value="1"/>
</dbReference>
<accession>A0A0R2JVT0</accession>
<dbReference type="InterPro" id="IPR015991">
    <property type="entry name" value="TatD/YcfH-like"/>
</dbReference>
<reference evidence="4 5" key="1">
    <citation type="journal article" date="2015" name="Genome Announc.">
        <title>Expanding the biotechnology potential of lactobacilli through comparative genomics of 213 strains and associated genera.</title>
        <authorList>
            <person name="Sun Z."/>
            <person name="Harris H.M."/>
            <person name="McCann A."/>
            <person name="Guo C."/>
            <person name="Argimon S."/>
            <person name="Zhang W."/>
            <person name="Yang X."/>
            <person name="Jeffery I.B."/>
            <person name="Cooney J.C."/>
            <person name="Kagawa T.F."/>
            <person name="Liu W."/>
            <person name="Song Y."/>
            <person name="Salvetti E."/>
            <person name="Wrobel A."/>
            <person name="Rasinkangas P."/>
            <person name="Parkhill J."/>
            <person name="Rea M.C."/>
            <person name="O'Sullivan O."/>
            <person name="Ritari J."/>
            <person name="Douillard F.P."/>
            <person name="Paul Ross R."/>
            <person name="Yang R."/>
            <person name="Briner A.E."/>
            <person name="Felis G.E."/>
            <person name="de Vos W.M."/>
            <person name="Barrangou R."/>
            <person name="Klaenhammer T.R."/>
            <person name="Caufield P.W."/>
            <person name="Cui Y."/>
            <person name="Zhang H."/>
            <person name="O'Toole P.W."/>
        </authorList>
    </citation>
    <scope>NUCLEOTIDE SEQUENCE [LARGE SCALE GENOMIC DNA]</scope>
    <source>
        <strain evidence="4 5">DSM 15353</strain>
    </source>
</reference>
<dbReference type="STRING" id="89059.LAC1533_0730"/>
<feature type="binding site" evidence="3">
    <location>
        <position position="7"/>
    </location>
    <ligand>
        <name>a divalent metal cation</name>
        <dbReference type="ChEBI" id="CHEBI:60240"/>
        <label>1</label>
    </ligand>
</feature>
<dbReference type="GO" id="GO:0005829">
    <property type="term" value="C:cytosol"/>
    <property type="evidence" value="ECO:0007669"/>
    <property type="project" value="TreeGrafter"/>
</dbReference>
<dbReference type="PROSITE" id="PS01091">
    <property type="entry name" value="TATD_3"/>
    <property type="match status" value="1"/>
</dbReference>
<feature type="binding site" evidence="3">
    <location>
        <position position="153"/>
    </location>
    <ligand>
        <name>a divalent metal cation</name>
        <dbReference type="ChEBI" id="CHEBI:60240"/>
        <label>2</label>
    </ligand>
</feature>
<dbReference type="NCBIfam" id="TIGR00010">
    <property type="entry name" value="YchF/TatD family DNA exonuclease"/>
    <property type="match status" value="1"/>
</dbReference>
<evidence type="ECO:0000256" key="2">
    <source>
        <dbReference type="ARBA" id="ARBA00022801"/>
    </source>
</evidence>
<dbReference type="FunFam" id="3.20.20.140:FF:000005">
    <property type="entry name" value="TatD family hydrolase"/>
    <property type="match status" value="1"/>
</dbReference>
<evidence type="ECO:0000256" key="3">
    <source>
        <dbReference type="PIRSR" id="PIRSR005902-1"/>
    </source>
</evidence>
<dbReference type="PIRSF" id="PIRSF005902">
    <property type="entry name" value="DNase_TatD"/>
    <property type="match status" value="1"/>
</dbReference>